<dbReference type="PROSITE" id="PS50937">
    <property type="entry name" value="HTH_MERR_2"/>
    <property type="match status" value="1"/>
</dbReference>
<dbReference type="Pfam" id="PF13411">
    <property type="entry name" value="MerR_1"/>
    <property type="match status" value="1"/>
</dbReference>
<evidence type="ECO:0000256" key="1">
    <source>
        <dbReference type="ARBA" id="ARBA00023015"/>
    </source>
</evidence>
<dbReference type="AlphaFoldDB" id="A0A9X2ELE6"/>
<dbReference type="Proteomes" id="UP001139028">
    <property type="component" value="Unassembled WGS sequence"/>
</dbReference>
<dbReference type="InterPro" id="IPR047057">
    <property type="entry name" value="MerR_fam"/>
</dbReference>
<keyword evidence="3" id="KW-0804">Transcription</keyword>
<protein>
    <submittedName>
        <fullName evidence="5">MerR family transcriptional regulator</fullName>
    </submittedName>
</protein>
<comment type="caution">
    <text evidence="5">The sequence shown here is derived from an EMBL/GenBank/DDBJ whole genome shotgun (WGS) entry which is preliminary data.</text>
</comment>
<keyword evidence="6" id="KW-1185">Reference proteome</keyword>
<dbReference type="SMART" id="SM00422">
    <property type="entry name" value="HTH_MERR"/>
    <property type="match status" value="1"/>
</dbReference>
<sequence>MLNTEASEKNYFPIREVARRTGVHSVTLRAWERRYDLLSPLRTDKGHRLYSEEEILRVERILQCLARGVSIGQVRDLLARENSKSRVSGDAGVGKSSWQAMLDETSSLIQNYAEPQLRRCLDHWFSSLPATLLLEHWLKPLHVRLERSRLLESQVAQLFFWPLLQDQLLLANGIARKNLYKDKSLSKPRVLLLEVTGQDQQAFMQMFIAVLLAARIEVITLAYPAGLSGLVNTVRNLDVQGVVCYSHKALPRNFLDYELPDSLQGMAAPLWLAGDFIEMQSLALAELNQRPLTRLLDGSAESAVTQLRESLRK</sequence>
<keyword evidence="1" id="KW-0805">Transcription regulation</keyword>
<name>A0A9X2ELE6_9GAMM</name>
<dbReference type="GO" id="GO:0003677">
    <property type="term" value="F:DNA binding"/>
    <property type="evidence" value="ECO:0007669"/>
    <property type="project" value="UniProtKB-KW"/>
</dbReference>
<dbReference type="EMBL" id="JALBWM010000006">
    <property type="protein sequence ID" value="MCO1333185.1"/>
    <property type="molecule type" value="Genomic_DNA"/>
</dbReference>
<organism evidence="5 6">
    <name type="scientific">Microbulbifer okhotskensis</name>
    <dbReference type="NCBI Taxonomy" id="2926617"/>
    <lineage>
        <taxon>Bacteria</taxon>
        <taxon>Pseudomonadati</taxon>
        <taxon>Pseudomonadota</taxon>
        <taxon>Gammaproteobacteria</taxon>
        <taxon>Cellvibrionales</taxon>
        <taxon>Microbulbiferaceae</taxon>
        <taxon>Microbulbifer</taxon>
    </lineage>
</organism>
<dbReference type="RefSeq" id="WP_252464354.1">
    <property type="nucleotide sequence ID" value="NZ_JALBWM010000006.1"/>
</dbReference>
<dbReference type="InterPro" id="IPR009061">
    <property type="entry name" value="DNA-bd_dom_put_sf"/>
</dbReference>
<dbReference type="Gene3D" id="1.10.1660.10">
    <property type="match status" value="1"/>
</dbReference>
<dbReference type="SUPFAM" id="SSF46955">
    <property type="entry name" value="Putative DNA-binding domain"/>
    <property type="match status" value="1"/>
</dbReference>
<gene>
    <name evidence="5" type="ORF">MO867_02420</name>
</gene>
<proteinExistence type="predicted"/>
<keyword evidence="2" id="KW-0238">DNA-binding</keyword>
<dbReference type="PANTHER" id="PTHR30204">
    <property type="entry name" value="REDOX-CYCLING DRUG-SENSING TRANSCRIPTIONAL ACTIVATOR SOXR"/>
    <property type="match status" value="1"/>
</dbReference>
<feature type="domain" description="HTH merR-type" evidence="4">
    <location>
        <begin position="11"/>
        <end position="80"/>
    </location>
</feature>
<evidence type="ECO:0000259" key="4">
    <source>
        <dbReference type="PROSITE" id="PS50937"/>
    </source>
</evidence>
<evidence type="ECO:0000313" key="6">
    <source>
        <dbReference type="Proteomes" id="UP001139028"/>
    </source>
</evidence>
<dbReference type="PANTHER" id="PTHR30204:SF67">
    <property type="entry name" value="HTH-TYPE TRANSCRIPTIONAL REGULATOR MLRA-RELATED"/>
    <property type="match status" value="1"/>
</dbReference>
<accession>A0A9X2ELE6</accession>
<dbReference type="GO" id="GO:0003700">
    <property type="term" value="F:DNA-binding transcription factor activity"/>
    <property type="evidence" value="ECO:0007669"/>
    <property type="project" value="InterPro"/>
</dbReference>
<dbReference type="InterPro" id="IPR000551">
    <property type="entry name" value="MerR-type_HTH_dom"/>
</dbReference>
<reference evidence="5" key="1">
    <citation type="journal article" date="2022" name="Arch. Microbiol.">
        <title>Microbulbifer okhotskensis sp. nov., isolated from a deep bottom sediment of the Okhotsk Sea.</title>
        <authorList>
            <person name="Romanenko L."/>
            <person name="Kurilenko V."/>
            <person name="Otstavnykh N."/>
            <person name="Velansky P."/>
            <person name="Isaeva M."/>
            <person name="Mikhailov V."/>
        </authorList>
    </citation>
    <scope>NUCLEOTIDE SEQUENCE</scope>
    <source>
        <strain evidence="5">OS29</strain>
    </source>
</reference>
<evidence type="ECO:0000313" key="5">
    <source>
        <dbReference type="EMBL" id="MCO1333185.1"/>
    </source>
</evidence>
<dbReference type="CDD" id="cd01104">
    <property type="entry name" value="HTH_MlrA-CarA"/>
    <property type="match status" value="1"/>
</dbReference>
<evidence type="ECO:0000256" key="3">
    <source>
        <dbReference type="ARBA" id="ARBA00023163"/>
    </source>
</evidence>
<evidence type="ECO:0000256" key="2">
    <source>
        <dbReference type="ARBA" id="ARBA00023125"/>
    </source>
</evidence>